<reference evidence="3 4" key="1">
    <citation type="submission" date="2019-09" db="EMBL/GenBank/DDBJ databases">
        <authorList>
            <person name="Chandra G."/>
            <person name="Truman W A."/>
        </authorList>
    </citation>
    <scope>NUCLEOTIDE SEQUENCE [LARGE SCALE GENOMIC DNA]</scope>
    <source>
        <strain evidence="1">PS655</strain>
        <strain evidence="2">PS870</strain>
    </source>
</reference>
<proteinExistence type="predicted"/>
<dbReference type="AlphaFoldDB" id="A0A5E6Y1P0"/>
<gene>
    <name evidence="1" type="ORF">PS655_05879</name>
    <name evidence="2" type="ORF">PS870_06241</name>
</gene>
<sequence length="224" mass="24578">MSSTRTLFVGVALASLVLGGCTSKITQKEQYSGFLPDYNSLQEVTTPSGGKAMRWVSPSWNANAYTTVVFKQLELYPAPQPNERVNRQTLDQLQAYMSDNAKNVLSQKYRVVSTFEPTVAPSQILVLRAAITGVTASNEGMKWYEVLPVAAAIGATEAATGHRDQDTELYIEGELIDASNGQTMAKVVRKLLGEQVRNASQPITANNFKAAIKDMTNDMQLFYK</sequence>
<evidence type="ECO:0000313" key="3">
    <source>
        <dbReference type="Proteomes" id="UP000327167"/>
    </source>
</evidence>
<organism evidence="1 3">
    <name type="scientific">Pseudomonas fluorescens</name>
    <dbReference type="NCBI Taxonomy" id="294"/>
    <lineage>
        <taxon>Bacteria</taxon>
        <taxon>Pseudomonadati</taxon>
        <taxon>Pseudomonadota</taxon>
        <taxon>Gammaproteobacteria</taxon>
        <taxon>Pseudomonadales</taxon>
        <taxon>Pseudomonadaceae</taxon>
        <taxon>Pseudomonas</taxon>
    </lineage>
</organism>
<evidence type="ECO:0000313" key="1">
    <source>
        <dbReference type="EMBL" id="VVN46539.1"/>
    </source>
</evidence>
<accession>A0A5E6Y1P0</accession>
<dbReference type="EMBL" id="CABVIK010000032">
    <property type="protein sequence ID" value="VVP61042.1"/>
    <property type="molecule type" value="Genomic_DNA"/>
</dbReference>
<evidence type="ECO:0000313" key="4">
    <source>
        <dbReference type="Proteomes" id="UP000349468"/>
    </source>
</evidence>
<dbReference type="Pfam" id="PF11769">
    <property type="entry name" value="DUF3313"/>
    <property type="match status" value="1"/>
</dbReference>
<evidence type="ECO:0008006" key="5">
    <source>
        <dbReference type="Google" id="ProtNLM"/>
    </source>
</evidence>
<dbReference type="Proteomes" id="UP000327167">
    <property type="component" value="Unassembled WGS sequence"/>
</dbReference>
<protein>
    <recommendedName>
        <fullName evidence="5">DUF3313 domain-containing protein</fullName>
    </recommendedName>
</protein>
<dbReference type="EMBL" id="CABVHJ010000033">
    <property type="protein sequence ID" value="VVN46539.1"/>
    <property type="molecule type" value="Genomic_DNA"/>
</dbReference>
<dbReference type="PROSITE" id="PS51257">
    <property type="entry name" value="PROKAR_LIPOPROTEIN"/>
    <property type="match status" value="1"/>
</dbReference>
<dbReference type="RefSeq" id="WP_150652915.1">
    <property type="nucleotide sequence ID" value="NZ_CABVHJ010000033.1"/>
</dbReference>
<evidence type="ECO:0000313" key="2">
    <source>
        <dbReference type="EMBL" id="VVP61042.1"/>
    </source>
</evidence>
<name>A0A5E6Y1P0_PSEFL</name>
<dbReference type="Proteomes" id="UP000349468">
    <property type="component" value="Unassembled WGS sequence"/>
</dbReference>
<dbReference type="InterPro" id="IPR021747">
    <property type="entry name" value="DUF3313"/>
</dbReference>